<dbReference type="PRINTS" id="PR00077">
    <property type="entry name" value="GPDHDRGNASE"/>
</dbReference>
<dbReference type="InterPro" id="IPR036291">
    <property type="entry name" value="NAD(P)-bd_dom_sf"/>
</dbReference>
<feature type="binding site" evidence="6">
    <location>
        <position position="122"/>
    </location>
    <ligand>
        <name>substrate</name>
    </ligand>
</feature>
<evidence type="ECO:0000313" key="13">
    <source>
        <dbReference type="Proteomes" id="UP000053611"/>
    </source>
</evidence>
<dbReference type="InterPro" id="IPR006109">
    <property type="entry name" value="G3P_DH_NAD-dep_C"/>
</dbReference>
<keyword evidence="13" id="KW-1185">Reference proteome</keyword>
<comment type="catalytic activity">
    <reaction evidence="4 9">
        <text>sn-glycerol 3-phosphate + NAD(+) = dihydroxyacetone phosphate + NADH + H(+)</text>
        <dbReference type="Rhea" id="RHEA:11092"/>
        <dbReference type="ChEBI" id="CHEBI:15378"/>
        <dbReference type="ChEBI" id="CHEBI:57540"/>
        <dbReference type="ChEBI" id="CHEBI:57597"/>
        <dbReference type="ChEBI" id="CHEBI:57642"/>
        <dbReference type="ChEBI" id="CHEBI:57945"/>
        <dbReference type="EC" id="1.1.1.8"/>
    </reaction>
</comment>
<dbReference type="EC" id="1.1.1.8" evidence="9"/>
<feature type="binding site" evidence="7">
    <location>
        <position position="99"/>
    </location>
    <ligand>
        <name>NAD(+)</name>
        <dbReference type="ChEBI" id="CHEBI:57540"/>
    </ligand>
</feature>
<dbReference type="SUPFAM" id="SSF51735">
    <property type="entry name" value="NAD(P)-binding Rossmann-fold domains"/>
    <property type="match status" value="1"/>
</dbReference>
<dbReference type="InterPro" id="IPR013328">
    <property type="entry name" value="6PGD_dom2"/>
</dbReference>
<dbReference type="GO" id="GO:0051287">
    <property type="term" value="F:NAD binding"/>
    <property type="evidence" value="ECO:0007669"/>
    <property type="project" value="UniProtKB-UniRule"/>
</dbReference>
<dbReference type="FunFam" id="3.40.50.720:FF:000365">
    <property type="entry name" value="Glycerol-3-phosphate dehydrogenase [NAD(+)]"/>
    <property type="match status" value="1"/>
</dbReference>
<feature type="binding site" evidence="7">
    <location>
        <position position="155"/>
    </location>
    <ligand>
        <name>NAD(+)</name>
        <dbReference type="ChEBI" id="CHEBI:57540"/>
    </ligand>
</feature>
<dbReference type="SUPFAM" id="SSF48179">
    <property type="entry name" value="6-phosphogluconate dehydrogenase C-terminal domain-like"/>
    <property type="match status" value="1"/>
</dbReference>
<dbReference type="Pfam" id="PF01210">
    <property type="entry name" value="NAD_Gly3P_dh_N"/>
    <property type="match status" value="1"/>
</dbReference>
<dbReference type="InterPro" id="IPR008927">
    <property type="entry name" value="6-PGluconate_DH-like_C_sf"/>
</dbReference>
<gene>
    <name evidence="12" type="ORF">CC85DRAFT_301007</name>
</gene>
<dbReference type="GO" id="GO:0005975">
    <property type="term" value="P:carbohydrate metabolic process"/>
    <property type="evidence" value="ECO:0007669"/>
    <property type="project" value="InterPro"/>
</dbReference>
<feature type="domain" description="Glycerol-3-phosphate dehydrogenase NAD-dependent C-terminal" evidence="11">
    <location>
        <begin position="197"/>
        <end position="342"/>
    </location>
</feature>
<proteinExistence type="inferred from homology"/>
<evidence type="ECO:0000259" key="11">
    <source>
        <dbReference type="Pfam" id="PF07479"/>
    </source>
</evidence>
<dbReference type="GO" id="GO:0042803">
    <property type="term" value="F:protein homodimerization activity"/>
    <property type="evidence" value="ECO:0007669"/>
    <property type="project" value="InterPro"/>
</dbReference>
<keyword evidence="2 8" id="KW-0560">Oxidoreductase</keyword>
<evidence type="ECO:0000256" key="8">
    <source>
        <dbReference type="RuleBase" id="RU000437"/>
    </source>
</evidence>
<dbReference type="PROSITE" id="PS00957">
    <property type="entry name" value="NAD_G3PDH"/>
    <property type="match status" value="1"/>
</dbReference>
<feature type="binding site" evidence="7">
    <location>
        <position position="43"/>
    </location>
    <ligand>
        <name>NAD(+)</name>
        <dbReference type="ChEBI" id="CHEBI:57540"/>
    </ligand>
</feature>
<evidence type="ECO:0000256" key="4">
    <source>
        <dbReference type="ARBA" id="ARBA00048683"/>
    </source>
</evidence>
<dbReference type="Proteomes" id="UP000053611">
    <property type="component" value="Unassembled WGS sequence"/>
</dbReference>
<dbReference type="OrthoDB" id="10263760at2759"/>
<feature type="binding site" evidence="7">
    <location>
        <position position="302"/>
    </location>
    <ligand>
        <name>NAD(+)</name>
        <dbReference type="ChEBI" id="CHEBI:57540"/>
    </ligand>
</feature>
<dbReference type="PANTHER" id="PTHR11728:SF8">
    <property type="entry name" value="GLYCEROL-3-PHOSPHATE DEHYDROGENASE [NAD(+)]-RELATED"/>
    <property type="match status" value="1"/>
</dbReference>
<evidence type="ECO:0000256" key="1">
    <source>
        <dbReference type="ARBA" id="ARBA00011009"/>
    </source>
</evidence>
<dbReference type="PIRSF" id="PIRSF000114">
    <property type="entry name" value="Glycerol-3-P_dh"/>
    <property type="match status" value="1"/>
</dbReference>
<organism evidence="12 13">
    <name type="scientific">Cutaneotrichosporon oleaginosum</name>
    <dbReference type="NCBI Taxonomy" id="879819"/>
    <lineage>
        <taxon>Eukaryota</taxon>
        <taxon>Fungi</taxon>
        <taxon>Dikarya</taxon>
        <taxon>Basidiomycota</taxon>
        <taxon>Agaricomycotina</taxon>
        <taxon>Tremellomycetes</taxon>
        <taxon>Trichosporonales</taxon>
        <taxon>Trichosporonaceae</taxon>
        <taxon>Cutaneotrichosporon</taxon>
    </lineage>
</organism>
<protein>
    <recommendedName>
        <fullName evidence="9">Glycerol-3-phosphate dehydrogenase [NAD(+)]</fullName>
        <ecNumber evidence="9">1.1.1.8</ecNumber>
    </recommendedName>
</protein>
<dbReference type="EMBL" id="KQ087191">
    <property type="protein sequence ID" value="KLT43836.1"/>
    <property type="molecule type" value="Genomic_DNA"/>
</dbReference>
<feature type="binding site" evidence="7">
    <location>
        <position position="273"/>
    </location>
    <ligand>
        <name>NAD(+)</name>
        <dbReference type="ChEBI" id="CHEBI:57540"/>
    </ligand>
</feature>
<sequence>MTTRDKVCIIGSGNWGSTIALLAGQNVRKHSDAFEERVPVWVFEEMVNGKKLTEIINTTHQNVKYLPDYDLGDNVVAIPDLAKAVEGATALVFVMPHQFLDKCLDTIEGHIAPGAKAISLIKGVDVDGADIHIFADVIQDRLGIRCSALSGANIASEVAAGRFSETTIGYRKGFQEDGVLWKKLFETPKFKVQLIEDVSGVSLCGALKNVVAVAAGLSDGLGYGNNTKSAIMRIGLIETKNFCQEFFDDVLPETFLEESAGVADLITSCLGGRNRKTAEAFVRTGKSFDELERDMLGGQKLQGIHTAKDVHIFLQARNRIGAYPLFDKVFHICWEGMDVNTLTDGL</sequence>
<dbReference type="InterPro" id="IPR006168">
    <property type="entry name" value="G3P_DH_NAD-dep"/>
</dbReference>
<dbReference type="GeneID" id="28985858"/>
<evidence type="ECO:0000256" key="9">
    <source>
        <dbReference type="RuleBase" id="RU361243"/>
    </source>
</evidence>
<dbReference type="AlphaFoldDB" id="A0A0J0XRT0"/>
<evidence type="ECO:0000256" key="3">
    <source>
        <dbReference type="ARBA" id="ARBA00023027"/>
    </source>
</evidence>
<feature type="domain" description="Glycerol-3-phosphate dehydrogenase NAD-dependent N-terminal" evidence="10">
    <location>
        <begin position="6"/>
        <end position="171"/>
    </location>
</feature>
<dbReference type="PANTHER" id="PTHR11728">
    <property type="entry name" value="GLYCEROL-3-PHOSPHATE DEHYDROGENASE"/>
    <property type="match status" value="1"/>
</dbReference>
<evidence type="ECO:0000256" key="6">
    <source>
        <dbReference type="PIRSR" id="PIRSR000114-2"/>
    </source>
</evidence>
<feature type="active site" description="Proton acceptor" evidence="5">
    <location>
        <position position="208"/>
    </location>
</feature>
<reference evidence="12 13" key="1">
    <citation type="submission" date="2015-03" db="EMBL/GenBank/DDBJ databases">
        <title>Genomics and transcriptomics of the oil-accumulating basidiomycete yeast T. oleaginosus allow insights into substrate utilization and the diverse evolutionary trajectories of mating systems in fungi.</title>
        <authorList>
            <consortium name="DOE Joint Genome Institute"/>
            <person name="Kourist R."/>
            <person name="Kracht O."/>
            <person name="Bracharz F."/>
            <person name="Lipzen A."/>
            <person name="Nolan M."/>
            <person name="Ohm R."/>
            <person name="Grigoriev I."/>
            <person name="Sun S."/>
            <person name="Heitman J."/>
            <person name="Bruck T."/>
            <person name="Nowrousian M."/>
        </authorList>
    </citation>
    <scope>NUCLEOTIDE SEQUENCE [LARGE SCALE GENOMIC DNA]</scope>
    <source>
        <strain evidence="12 13">IBC0246</strain>
    </source>
</reference>
<dbReference type="InterPro" id="IPR011128">
    <property type="entry name" value="G3P_DH_NAD-dep_N"/>
</dbReference>
<evidence type="ECO:0000256" key="2">
    <source>
        <dbReference type="ARBA" id="ARBA00023002"/>
    </source>
</evidence>
<feature type="binding site" evidence="7">
    <location>
        <position position="300"/>
    </location>
    <ligand>
        <name>NAD(+)</name>
        <dbReference type="ChEBI" id="CHEBI:57540"/>
    </ligand>
</feature>
<evidence type="ECO:0000313" key="12">
    <source>
        <dbReference type="EMBL" id="KLT43836.1"/>
    </source>
</evidence>
<feature type="binding site" evidence="7">
    <location>
        <begin position="11"/>
        <end position="16"/>
    </location>
    <ligand>
        <name>NAD(+)</name>
        <dbReference type="ChEBI" id="CHEBI:57540"/>
    </ligand>
</feature>
<feature type="binding site" evidence="6">
    <location>
        <begin position="273"/>
        <end position="274"/>
    </location>
    <ligand>
        <name>substrate</name>
    </ligand>
</feature>
<dbReference type="InterPro" id="IPR017751">
    <property type="entry name" value="G3P_DH_NAD-dep_euk"/>
</dbReference>
<accession>A0A0J0XRT0</accession>
<dbReference type="GO" id="GO:0005634">
    <property type="term" value="C:nucleus"/>
    <property type="evidence" value="ECO:0007669"/>
    <property type="project" value="TreeGrafter"/>
</dbReference>
<evidence type="ECO:0000259" key="10">
    <source>
        <dbReference type="Pfam" id="PF01210"/>
    </source>
</evidence>
<dbReference type="STRING" id="879819.A0A0J0XRT0"/>
<dbReference type="GO" id="GO:0005829">
    <property type="term" value="C:cytosol"/>
    <property type="evidence" value="ECO:0007669"/>
    <property type="project" value="TreeGrafter"/>
</dbReference>
<dbReference type="RefSeq" id="XP_018280327.1">
    <property type="nucleotide sequence ID" value="XM_018425255.1"/>
</dbReference>
<dbReference type="FunFam" id="1.10.1040.10:FF:000004">
    <property type="entry name" value="Glycerol-3-phosphate dehydrogenase [NAD(+)]"/>
    <property type="match status" value="1"/>
</dbReference>
<comment type="similarity">
    <text evidence="1 8">Belongs to the NAD-dependent glycerol-3-phosphate dehydrogenase family.</text>
</comment>
<evidence type="ECO:0000256" key="5">
    <source>
        <dbReference type="PIRSR" id="PIRSR000114-1"/>
    </source>
</evidence>
<dbReference type="NCBIfam" id="TIGR03376">
    <property type="entry name" value="glycerol3P_DH"/>
    <property type="match status" value="1"/>
</dbReference>
<dbReference type="Gene3D" id="3.40.50.720">
    <property type="entry name" value="NAD(P)-binding Rossmann-like Domain"/>
    <property type="match status" value="1"/>
</dbReference>
<keyword evidence="3 7" id="KW-0520">NAD</keyword>
<dbReference type="Pfam" id="PF07479">
    <property type="entry name" value="NAD_Gly3P_dh_C"/>
    <property type="match status" value="1"/>
</dbReference>
<dbReference type="GO" id="GO:0141152">
    <property type="term" value="F:glycerol-3-phosphate dehydrogenase (NAD+) activity"/>
    <property type="evidence" value="ECO:0007669"/>
    <property type="project" value="UniProtKB-UniRule"/>
</dbReference>
<dbReference type="Gene3D" id="1.10.1040.10">
    <property type="entry name" value="N-(1-d-carboxylethyl)-l-norvaline Dehydrogenase, domain 2"/>
    <property type="match status" value="1"/>
</dbReference>
<dbReference type="GO" id="GO:0046168">
    <property type="term" value="P:glycerol-3-phosphate catabolic process"/>
    <property type="evidence" value="ECO:0007669"/>
    <property type="project" value="UniProtKB-UniRule"/>
</dbReference>
<name>A0A0J0XRT0_9TREE</name>
<evidence type="ECO:0000256" key="7">
    <source>
        <dbReference type="PIRSR" id="PIRSR000114-3"/>
    </source>
</evidence>